<feature type="transmembrane region" description="Helical" evidence="7">
    <location>
        <begin position="108"/>
        <end position="131"/>
    </location>
</feature>
<comment type="caution">
    <text evidence="9">The sequence shown here is derived from an EMBL/GenBank/DDBJ whole genome shotgun (WGS) entry which is preliminary data.</text>
</comment>
<evidence type="ECO:0000256" key="5">
    <source>
        <dbReference type="ARBA" id="ARBA00022989"/>
    </source>
</evidence>
<dbReference type="PANTHER" id="PTHR30465">
    <property type="entry name" value="INNER MEMBRANE ABC TRANSPORTER"/>
    <property type="match status" value="1"/>
</dbReference>
<evidence type="ECO:0000313" key="9">
    <source>
        <dbReference type="EMBL" id="MFB5736823.1"/>
    </source>
</evidence>
<reference evidence="9 10" key="1">
    <citation type="submission" date="2024-09" db="EMBL/GenBank/DDBJ databases">
        <title>Taxonomic and Genotyping Characterization of Leptospira Strains isolated from Multiple Sources in Colombia highlights the importance of intermediate species.</title>
        <authorList>
            <person name="Torres Higuera L."/>
            <person name="Rojas Tapias D."/>
            <person name="Jimenez Velasquez S."/>
            <person name="Renjifo Ibanez C."/>
        </authorList>
    </citation>
    <scope>NUCLEOTIDE SEQUENCE [LARGE SCALE GENOMIC DNA]</scope>
    <source>
        <strain evidence="9 10">Lep080</strain>
    </source>
</reference>
<gene>
    <name evidence="9" type="ORF">ACE5IX_09910</name>
</gene>
<keyword evidence="2 7" id="KW-0813">Transport</keyword>
<keyword evidence="4 7" id="KW-0812">Transmembrane</keyword>
<dbReference type="PANTHER" id="PTHR30465:SF66">
    <property type="entry name" value="INNER MEMBRANE ABC TRANSPORTER PERMEASE PROTEIN YEJB"/>
    <property type="match status" value="1"/>
</dbReference>
<dbReference type="PROSITE" id="PS50928">
    <property type="entry name" value="ABC_TM1"/>
    <property type="match status" value="1"/>
</dbReference>
<dbReference type="SUPFAM" id="SSF161098">
    <property type="entry name" value="MetI-like"/>
    <property type="match status" value="1"/>
</dbReference>
<keyword evidence="5 7" id="KW-1133">Transmembrane helix</keyword>
<feature type="transmembrane region" description="Helical" evidence="7">
    <location>
        <begin position="303"/>
        <end position="329"/>
    </location>
</feature>
<accession>A0ABV5BNE0</accession>
<dbReference type="Pfam" id="PF00528">
    <property type="entry name" value="BPD_transp_1"/>
    <property type="match status" value="1"/>
</dbReference>
<feature type="transmembrane region" description="Helical" evidence="7">
    <location>
        <begin position="203"/>
        <end position="222"/>
    </location>
</feature>
<keyword evidence="3" id="KW-1003">Cell membrane</keyword>
<dbReference type="Gene3D" id="1.10.3720.10">
    <property type="entry name" value="MetI-like"/>
    <property type="match status" value="1"/>
</dbReference>
<protein>
    <submittedName>
        <fullName evidence="9">ABC transporter permease subunit</fullName>
    </submittedName>
</protein>
<evidence type="ECO:0000256" key="7">
    <source>
        <dbReference type="RuleBase" id="RU363032"/>
    </source>
</evidence>
<dbReference type="RefSeq" id="WP_016546654.1">
    <property type="nucleotide sequence ID" value="NZ_JBHILI010000005.1"/>
</dbReference>
<dbReference type="CDD" id="cd06261">
    <property type="entry name" value="TM_PBP2"/>
    <property type="match status" value="1"/>
</dbReference>
<evidence type="ECO:0000256" key="1">
    <source>
        <dbReference type="ARBA" id="ARBA00004651"/>
    </source>
</evidence>
<sequence length="337" mass="37436">MRNYFLKRMLLIIPTLFGITLLVFMLSHLAPGGPLEREIAKLRGYGNMEGATANQISQQEIDLLKKKLHLDKPLIVSYFLWLSDVIVLDLGESRLHSREVSELIAEKIPVSLTFGLSGFLLSYLICIPLGIRKAIQSGQTFDGVTSIIILIAYSIPVFALAMLLLYVFASGEVFSVFPLGHEISDEYESLGFFEKILDRLEHMFLPVVCYVSGSFAVLTLLMKNSLLDQISKDYVRTALSKGLTFKESIYKHAFRNSLIPIATGFGSNISLVLAGSLIIELVFSIDGIGLLSFQAVTERDTDLMMGLLLIQSLLSLIGNILSDLCYVLIDPRINFEA</sequence>
<name>A0ABV5BNE0_9LEPT</name>
<comment type="similarity">
    <text evidence="7">Belongs to the binding-protein-dependent transport system permease family.</text>
</comment>
<organism evidence="9 10">
    <name type="scientific">Leptospira wolffii</name>
    <dbReference type="NCBI Taxonomy" id="409998"/>
    <lineage>
        <taxon>Bacteria</taxon>
        <taxon>Pseudomonadati</taxon>
        <taxon>Spirochaetota</taxon>
        <taxon>Spirochaetia</taxon>
        <taxon>Leptospirales</taxon>
        <taxon>Leptospiraceae</taxon>
        <taxon>Leptospira</taxon>
    </lineage>
</organism>
<keyword evidence="6 7" id="KW-0472">Membrane</keyword>
<proteinExistence type="inferred from homology"/>
<feature type="domain" description="ABC transmembrane type-1" evidence="8">
    <location>
        <begin position="108"/>
        <end position="322"/>
    </location>
</feature>
<comment type="subcellular location">
    <subcellularLocation>
        <location evidence="1 7">Cell membrane</location>
        <topology evidence="1 7">Multi-pass membrane protein</topology>
    </subcellularLocation>
</comment>
<keyword evidence="10" id="KW-1185">Reference proteome</keyword>
<evidence type="ECO:0000256" key="6">
    <source>
        <dbReference type="ARBA" id="ARBA00023136"/>
    </source>
</evidence>
<feature type="transmembrane region" description="Helical" evidence="7">
    <location>
        <begin position="143"/>
        <end position="169"/>
    </location>
</feature>
<dbReference type="InterPro" id="IPR035906">
    <property type="entry name" value="MetI-like_sf"/>
</dbReference>
<evidence type="ECO:0000313" key="10">
    <source>
        <dbReference type="Proteomes" id="UP001580391"/>
    </source>
</evidence>
<evidence type="ECO:0000256" key="3">
    <source>
        <dbReference type="ARBA" id="ARBA00022475"/>
    </source>
</evidence>
<evidence type="ECO:0000256" key="2">
    <source>
        <dbReference type="ARBA" id="ARBA00022448"/>
    </source>
</evidence>
<dbReference type="InterPro" id="IPR000515">
    <property type="entry name" value="MetI-like"/>
</dbReference>
<feature type="transmembrane region" description="Helical" evidence="7">
    <location>
        <begin position="258"/>
        <end position="283"/>
    </location>
</feature>
<evidence type="ECO:0000259" key="8">
    <source>
        <dbReference type="PROSITE" id="PS50928"/>
    </source>
</evidence>
<dbReference type="Proteomes" id="UP001580391">
    <property type="component" value="Unassembled WGS sequence"/>
</dbReference>
<evidence type="ECO:0000256" key="4">
    <source>
        <dbReference type="ARBA" id="ARBA00022692"/>
    </source>
</evidence>
<dbReference type="EMBL" id="JBHILJ010000004">
    <property type="protein sequence ID" value="MFB5736823.1"/>
    <property type="molecule type" value="Genomic_DNA"/>
</dbReference>